<accession>A0A3B3D0X8</accession>
<proteinExistence type="predicted"/>
<organism evidence="2 3">
    <name type="scientific">Oryzias melastigma</name>
    <name type="common">Marine medaka</name>
    <dbReference type="NCBI Taxonomy" id="30732"/>
    <lineage>
        <taxon>Eukaryota</taxon>
        <taxon>Metazoa</taxon>
        <taxon>Chordata</taxon>
        <taxon>Craniata</taxon>
        <taxon>Vertebrata</taxon>
        <taxon>Euteleostomi</taxon>
        <taxon>Actinopterygii</taxon>
        <taxon>Neopterygii</taxon>
        <taxon>Teleostei</taxon>
        <taxon>Neoteleostei</taxon>
        <taxon>Acanthomorphata</taxon>
        <taxon>Ovalentaria</taxon>
        <taxon>Atherinomorphae</taxon>
        <taxon>Beloniformes</taxon>
        <taxon>Adrianichthyidae</taxon>
        <taxon>Oryziinae</taxon>
        <taxon>Oryzias</taxon>
    </lineage>
</organism>
<evidence type="ECO:0000313" key="2">
    <source>
        <dbReference type="Ensembl" id="ENSOMEP00000023496.1"/>
    </source>
</evidence>
<dbReference type="InterPro" id="IPR039711">
    <property type="entry name" value="GDF5OS"/>
</dbReference>
<dbReference type="AlphaFoldDB" id="A0A3B3D0X8"/>
<keyword evidence="1" id="KW-0472">Membrane</keyword>
<reference evidence="2" key="1">
    <citation type="submission" date="2025-08" db="UniProtKB">
        <authorList>
            <consortium name="Ensembl"/>
        </authorList>
    </citation>
    <scope>IDENTIFICATION</scope>
</reference>
<keyword evidence="1" id="KW-1133">Transmembrane helix</keyword>
<evidence type="ECO:0000313" key="3">
    <source>
        <dbReference type="Proteomes" id="UP000261560"/>
    </source>
</evidence>
<reference evidence="2" key="2">
    <citation type="submission" date="2025-09" db="UniProtKB">
        <authorList>
            <consortium name="Ensembl"/>
        </authorList>
    </citation>
    <scope>IDENTIFICATION</scope>
</reference>
<dbReference type="GeneTree" id="ENSGT00940000176933"/>
<sequence length="220" mass="25412">MIQSSQPISLKFTCRCFLWQRCRAFPGWFLESDCMGSSRTFFVPLAAGALLIRRWVNRYSSRLLLLPKAKRKAFSLFVLPRRANPRERRSMGRPLRCSRASNSKQSCWEGGLCCFFKLMKVLEMSKTSHLLLSVLSRSSMLFTCSRTHFCLAEAQVYSFSSGPWSSETQKKHQREEMQTEALRSVCLIFLLLCIISTCRFSLLKTAFIITNFSHDSEMLI</sequence>
<dbReference type="PANTHER" id="PTHR42152:SF1">
    <property type="entry name" value="PROTEIN GDF5-AS1, MITOCHONDRIAL"/>
    <property type="match status" value="1"/>
</dbReference>
<name>A0A3B3D0X8_ORYME</name>
<keyword evidence="3" id="KW-1185">Reference proteome</keyword>
<dbReference type="Ensembl" id="ENSOMET00000012171.1">
    <property type="protein sequence ID" value="ENSOMEP00000023496.1"/>
    <property type="gene ID" value="ENSOMEG00000003580.1"/>
</dbReference>
<keyword evidence="1" id="KW-0812">Transmembrane</keyword>
<dbReference type="PANTHER" id="PTHR42152">
    <property type="entry name" value="PROTEIN GDF5OS, MITOCHONDRIAL"/>
    <property type="match status" value="1"/>
</dbReference>
<evidence type="ECO:0000256" key="1">
    <source>
        <dbReference type="SAM" id="Phobius"/>
    </source>
</evidence>
<protein>
    <submittedName>
        <fullName evidence="2">Uncharacterized protein</fullName>
    </submittedName>
</protein>
<dbReference type="Proteomes" id="UP000261560">
    <property type="component" value="Unplaced"/>
</dbReference>
<dbReference type="PaxDb" id="30732-ENSOMEP00000023496"/>
<feature type="transmembrane region" description="Helical" evidence="1">
    <location>
        <begin position="181"/>
        <end position="202"/>
    </location>
</feature>